<dbReference type="RefSeq" id="WP_143555554.1">
    <property type="nucleotide sequence ID" value="NZ_FOJX01000006.1"/>
</dbReference>
<dbReference type="AlphaFoldDB" id="A0A1I0XLG1"/>
<evidence type="ECO:0000256" key="1">
    <source>
        <dbReference type="SAM" id="SignalP"/>
    </source>
</evidence>
<name>A0A1I0XLG1_SELRU</name>
<proteinExistence type="predicted"/>
<evidence type="ECO:0000313" key="3">
    <source>
        <dbReference type="Proteomes" id="UP000183843"/>
    </source>
</evidence>
<gene>
    <name evidence="2" type="ORF">SAMN05216587_10651</name>
</gene>
<feature type="chain" id="PRO_5010378036" evidence="1">
    <location>
        <begin position="32"/>
        <end position="143"/>
    </location>
</feature>
<dbReference type="EMBL" id="FOJX01000006">
    <property type="protein sequence ID" value="SFB01130.1"/>
    <property type="molecule type" value="Genomic_DNA"/>
</dbReference>
<evidence type="ECO:0000313" key="2">
    <source>
        <dbReference type="EMBL" id="SFB01130.1"/>
    </source>
</evidence>
<sequence length="143" mass="15624">MKFLGKNLLMVCLAVMVTCISLCFYGGTANAMTLSDLQGTYRITGSDTVWGDAARGGLVELRKTGKGFVGIARNTTSNGNGFRAGDEVIYDVWVDSGVIHCKADYSIASRGWDSTIKVYNGGQTLRVEQNDKPKLFWVLERVN</sequence>
<accession>A0A1I0XLG1</accession>
<reference evidence="2 3" key="1">
    <citation type="submission" date="2016-10" db="EMBL/GenBank/DDBJ databases">
        <authorList>
            <person name="de Groot N.N."/>
        </authorList>
    </citation>
    <scope>NUCLEOTIDE SEQUENCE [LARGE SCALE GENOMIC DNA]</scope>
    <source>
        <strain evidence="2 3">L14</strain>
    </source>
</reference>
<protein>
    <submittedName>
        <fullName evidence="2">Uncharacterized protein</fullName>
    </submittedName>
</protein>
<keyword evidence="1" id="KW-0732">Signal</keyword>
<organism evidence="2 3">
    <name type="scientific">Selenomonas ruminantium</name>
    <dbReference type="NCBI Taxonomy" id="971"/>
    <lineage>
        <taxon>Bacteria</taxon>
        <taxon>Bacillati</taxon>
        <taxon>Bacillota</taxon>
        <taxon>Negativicutes</taxon>
        <taxon>Selenomonadales</taxon>
        <taxon>Selenomonadaceae</taxon>
        <taxon>Selenomonas</taxon>
    </lineage>
</organism>
<dbReference type="Proteomes" id="UP000183843">
    <property type="component" value="Unassembled WGS sequence"/>
</dbReference>
<feature type="signal peptide" evidence="1">
    <location>
        <begin position="1"/>
        <end position="31"/>
    </location>
</feature>